<dbReference type="GO" id="GO:0051920">
    <property type="term" value="F:peroxiredoxin activity"/>
    <property type="evidence" value="ECO:0007669"/>
    <property type="project" value="InterPro"/>
</dbReference>
<dbReference type="PANTHER" id="PTHR34846">
    <property type="entry name" value="4-CARBOXYMUCONOLACTONE DECARBOXYLASE FAMILY PROTEIN (AFU_ORTHOLOGUE AFUA_6G11590)"/>
    <property type="match status" value="1"/>
</dbReference>
<dbReference type="InterPro" id="IPR003779">
    <property type="entry name" value="CMD-like"/>
</dbReference>
<evidence type="ECO:0000313" key="3">
    <source>
        <dbReference type="Proteomes" id="UP000245765"/>
    </source>
</evidence>
<dbReference type="Gene3D" id="1.20.1290.10">
    <property type="entry name" value="AhpD-like"/>
    <property type="match status" value="1"/>
</dbReference>
<dbReference type="InterPro" id="IPR029032">
    <property type="entry name" value="AhpD-like"/>
</dbReference>
<feature type="domain" description="Carboxymuconolactone decarboxylase-like" evidence="1">
    <location>
        <begin position="34"/>
        <end position="116"/>
    </location>
</feature>
<dbReference type="PANTHER" id="PTHR34846:SF11">
    <property type="entry name" value="4-CARBOXYMUCONOLACTONE DECARBOXYLASE FAMILY PROTEIN (AFU_ORTHOLOGUE AFUA_6G11590)"/>
    <property type="match status" value="1"/>
</dbReference>
<dbReference type="RefSeq" id="WP_109873041.1">
    <property type="nucleotide sequence ID" value="NZ_QGNA01000006.1"/>
</dbReference>
<organism evidence="2 3">
    <name type="scientific">Falsiroseomonas bella</name>
    <dbReference type="NCBI Taxonomy" id="2184016"/>
    <lineage>
        <taxon>Bacteria</taxon>
        <taxon>Pseudomonadati</taxon>
        <taxon>Pseudomonadota</taxon>
        <taxon>Alphaproteobacteria</taxon>
        <taxon>Acetobacterales</taxon>
        <taxon>Roseomonadaceae</taxon>
        <taxon>Falsiroseomonas</taxon>
    </lineage>
</organism>
<dbReference type="Pfam" id="PF02627">
    <property type="entry name" value="CMD"/>
    <property type="match status" value="1"/>
</dbReference>
<reference evidence="3" key="1">
    <citation type="submission" date="2018-05" db="EMBL/GenBank/DDBJ databases">
        <authorList>
            <person name="Du Z."/>
            <person name="Wang X."/>
        </authorList>
    </citation>
    <scope>NUCLEOTIDE SEQUENCE [LARGE SCALE GENOMIC DNA]</scope>
    <source>
        <strain evidence="3">CQN31</strain>
    </source>
</reference>
<protein>
    <submittedName>
        <fullName evidence="2">Carboxymuconolactone decarboxylase family protein</fullName>
    </submittedName>
</protein>
<sequence>MAQLRYLNPEDLDPADRDVLVRPVNLYRAMANAPGIARAFLGLANEIRHRSRLDPRLREIAILRIAWLTRSAYEWSHHVKIGRDFGVTDSDVALAMDPATATGAEGAVLRAATGIAEGDGTLPEATLAGLRGHLAEDALTELLLIAALYVGLARFIRAAAIEVEPDYEPELHAFPLPAG</sequence>
<gene>
    <name evidence="2" type="ORF">DFH01_23940</name>
</gene>
<dbReference type="OrthoDB" id="4704294at2"/>
<evidence type="ECO:0000259" key="1">
    <source>
        <dbReference type="Pfam" id="PF02627"/>
    </source>
</evidence>
<keyword evidence="3" id="KW-1185">Reference proteome</keyword>
<dbReference type="Proteomes" id="UP000245765">
    <property type="component" value="Unassembled WGS sequence"/>
</dbReference>
<dbReference type="AlphaFoldDB" id="A0A317F5Y4"/>
<name>A0A317F5Y4_9PROT</name>
<accession>A0A317F5Y4</accession>
<dbReference type="SUPFAM" id="SSF69118">
    <property type="entry name" value="AhpD-like"/>
    <property type="match status" value="1"/>
</dbReference>
<comment type="caution">
    <text evidence="2">The sequence shown here is derived from an EMBL/GenBank/DDBJ whole genome shotgun (WGS) entry which is preliminary data.</text>
</comment>
<evidence type="ECO:0000313" key="2">
    <source>
        <dbReference type="EMBL" id="PWS34590.1"/>
    </source>
</evidence>
<dbReference type="EMBL" id="QGNA01000006">
    <property type="protein sequence ID" value="PWS34590.1"/>
    <property type="molecule type" value="Genomic_DNA"/>
</dbReference>
<proteinExistence type="predicted"/>